<dbReference type="AlphaFoldDB" id="A0A1G8DM03"/>
<accession>A0A1G8DM03</accession>
<sequence>MPVGSRLLARLRYRLNLTATHPVTGRVRMEYRDCSRCPGGGWFRKTERRPLCSWCRALAKKLAES</sequence>
<dbReference type="STRING" id="200378.SAMN05216553_13115"/>
<evidence type="ECO:0000313" key="2">
    <source>
        <dbReference type="Proteomes" id="UP000199623"/>
    </source>
</evidence>
<keyword evidence="2" id="KW-1185">Reference proteome</keyword>
<reference evidence="2" key="1">
    <citation type="submission" date="2016-10" db="EMBL/GenBank/DDBJ databases">
        <authorList>
            <person name="Varghese N."/>
            <person name="Submissions S."/>
        </authorList>
    </citation>
    <scope>NUCLEOTIDE SEQUENCE [LARGE SCALE GENOMIC DNA]</scope>
    <source>
        <strain evidence="2">CGMCC 4.3506</strain>
    </source>
</reference>
<dbReference type="EMBL" id="FNCC01000031">
    <property type="protein sequence ID" value="SDH58621.1"/>
    <property type="molecule type" value="Genomic_DNA"/>
</dbReference>
<evidence type="ECO:0000313" key="1">
    <source>
        <dbReference type="EMBL" id="SDH58621.1"/>
    </source>
</evidence>
<dbReference type="Proteomes" id="UP000199623">
    <property type="component" value="Unassembled WGS sequence"/>
</dbReference>
<gene>
    <name evidence="1" type="ORF">SAMN05216553_13115</name>
</gene>
<name>A0A1G8DM03_9PSEU</name>
<proteinExistence type="predicted"/>
<organism evidence="1 2">
    <name type="scientific">Lentzea fradiae</name>
    <dbReference type="NCBI Taxonomy" id="200378"/>
    <lineage>
        <taxon>Bacteria</taxon>
        <taxon>Bacillati</taxon>
        <taxon>Actinomycetota</taxon>
        <taxon>Actinomycetes</taxon>
        <taxon>Pseudonocardiales</taxon>
        <taxon>Pseudonocardiaceae</taxon>
        <taxon>Lentzea</taxon>
    </lineage>
</organism>
<protein>
    <submittedName>
        <fullName evidence="1">Uncharacterized protein</fullName>
    </submittedName>
</protein>